<keyword evidence="2" id="KW-0472">Membrane</keyword>
<name>A0ABP1FSW9_9CHLO</name>
<evidence type="ECO:0000256" key="1">
    <source>
        <dbReference type="SAM" id="MobiDB-lite"/>
    </source>
</evidence>
<evidence type="ECO:0000313" key="3">
    <source>
        <dbReference type="EMBL" id="CAL5221263.1"/>
    </source>
</evidence>
<dbReference type="EMBL" id="CAXHTA020000005">
    <property type="protein sequence ID" value="CAL5221263.1"/>
    <property type="molecule type" value="Genomic_DNA"/>
</dbReference>
<feature type="transmembrane region" description="Helical" evidence="2">
    <location>
        <begin position="64"/>
        <end position="88"/>
    </location>
</feature>
<accession>A0ABP1FSW9</accession>
<feature type="region of interest" description="Disordered" evidence="1">
    <location>
        <begin position="96"/>
        <end position="124"/>
    </location>
</feature>
<keyword evidence="2" id="KW-0812">Transmembrane</keyword>
<reference evidence="3 4" key="1">
    <citation type="submission" date="2024-06" db="EMBL/GenBank/DDBJ databases">
        <authorList>
            <person name="Kraege A."/>
            <person name="Thomma B."/>
        </authorList>
    </citation>
    <scope>NUCLEOTIDE SEQUENCE [LARGE SCALE GENOMIC DNA]</scope>
</reference>
<feature type="compositionally biased region" description="Basic residues" evidence="1">
    <location>
        <begin position="114"/>
        <end position="124"/>
    </location>
</feature>
<sequence>MAQGVTGTSPSTGNLKPWQLHLYRSLIPVCIALVLWGLFGIYLYTDPEGKSWISRTKVADVARWLFRLNPAFLAMPFNGGMFGFVYIVTALRKHAAPDSAQPPPKLSRQELRHPQKSGKTKKAN</sequence>
<keyword evidence="4" id="KW-1185">Reference proteome</keyword>
<protein>
    <submittedName>
        <fullName evidence="3">G3423 protein</fullName>
    </submittedName>
</protein>
<evidence type="ECO:0000313" key="4">
    <source>
        <dbReference type="Proteomes" id="UP001497392"/>
    </source>
</evidence>
<comment type="caution">
    <text evidence="3">The sequence shown here is derived from an EMBL/GenBank/DDBJ whole genome shotgun (WGS) entry which is preliminary data.</text>
</comment>
<proteinExistence type="predicted"/>
<evidence type="ECO:0000256" key="2">
    <source>
        <dbReference type="SAM" id="Phobius"/>
    </source>
</evidence>
<dbReference type="Proteomes" id="UP001497392">
    <property type="component" value="Unassembled WGS sequence"/>
</dbReference>
<feature type="transmembrane region" description="Helical" evidence="2">
    <location>
        <begin position="26"/>
        <end position="44"/>
    </location>
</feature>
<gene>
    <name evidence="3" type="primary">g3423</name>
    <name evidence="3" type="ORF">VP750_LOCUS2922</name>
</gene>
<organism evidence="3 4">
    <name type="scientific">Coccomyxa viridis</name>
    <dbReference type="NCBI Taxonomy" id="1274662"/>
    <lineage>
        <taxon>Eukaryota</taxon>
        <taxon>Viridiplantae</taxon>
        <taxon>Chlorophyta</taxon>
        <taxon>core chlorophytes</taxon>
        <taxon>Trebouxiophyceae</taxon>
        <taxon>Trebouxiophyceae incertae sedis</taxon>
        <taxon>Coccomyxaceae</taxon>
        <taxon>Coccomyxa</taxon>
    </lineage>
</organism>
<keyword evidence="2" id="KW-1133">Transmembrane helix</keyword>